<reference evidence="5" key="1">
    <citation type="submission" date="2022-08" db="EMBL/GenBank/DDBJ databases">
        <authorList>
            <person name="Marques A."/>
        </authorList>
    </citation>
    <scope>NUCLEOTIDE SEQUENCE</scope>
    <source>
        <strain evidence="5">RhyPub2mFocal</strain>
        <tissue evidence="5">Leaves</tissue>
    </source>
</reference>
<dbReference type="NCBIfam" id="TIGR00756">
    <property type="entry name" value="PPR"/>
    <property type="match status" value="5"/>
</dbReference>
<keyword evidence="7" id="KW-1185">Reference proteome</keyword>
<dbReference type="Proteomes" id="UP001140206">
    <property type="component" value="Chromosome 5"/>
</dbReference>
<dbReference type="EMBL" id="JAMFTS010000001">
    <property type="protein sequence ID" value="KAJ4816631.1"/>
    <property type="molecule type" value="Genomic_DNA"/>
</dbReference>
<keyword evidence="1" id="KW-0677">Repeat</keyword>
<dbReference type="Proteomes" id="UP001140206">
    <property type="component" value="Chromosome 1"/>
</dbReference>
<feature type="repeat" description="PPR" evidence="3">
    <location>
        <begin position="356"/>
        <end position="386"/>
    </location>
</feature>
<dbReference type="Pfam" id="PF01535">
    <property type="entry name" value="PPR"/>
    <property type="match status" value="4"/>
</dbReference>
<dbReference type="InterPro" id="IPR046960">
    <property type="entry name" value="PPR_At4g14850-like_plant"/>
</dbReference>
<dbReference type="InterPro" id="IPR002885">
    <property type="entry name" value="PPR_rpt"/>
</dbReference>
<dbReference type="Pfam" id="PF13041">
    <property type="entry name" value="PPR_2"/>
    <property type="match status" value="1"/>
</dbReference>
<dbReference type="PANTHER" id="PTHR47926:SF458">
    <property type="entry name" value="PENTATRICOPEPTIDE REPEAT-CONTAINING PROTEIN"/>
    <property type="match status" value="1"/>
</dbReference>
<dbReference type="FunFam" id="1.25.40.10:FF:000348">
    <property type="entry name" value="Pentatricopeptide repeat-containing protein chloroplastic"/>
    <property type="match status" value="1"/>
</dbReference>
<keyword evidence="2" id="KW-0809">Transit peptide</keyword>
<dbReference type="GO" id="GO:0009451">
    <property type="term" value="P:RNA modification"/>
    <property type="evidence" value="ECO:0007669"/>
    <property type="project" value="InterPro"/>
</dbReference>
<evidence type="ECO:0000313" key="6">
    <source>
        <dbReference type="EMBL" id="KAJ4816631.1"/>
    </source>
</evidence>
<feature type="repeat" description="PPR" evidence="3">
    <location>
        <begin position="321"/>
        <end position="355"/>
    </location>
</feature>
<evidence type="ECO:0000256" key="1">
    <source>
        <dbReference type="ARBA" id="ARBA00022737"/>
    </source>
</evidence>
<evidence type="ECO:0000256" key="4">
    <source>
        <dbReference type="SAM" id="MobiDB-lite"/>
    </source>
</evidence>
<organism evidence="5 7">
    <name type="scientific">Rhynchospora pubera</name>
    <dbReference type="NCBI Taxonomy" id="906938"/>
    <lineage>
        <taxon>Eukaryota</taxon>
        <taxon>Viridiplantae</taxon>
        <taxon>Streptophyta</taxon>
        <taxon>Embryophyta</taxon>
        <taxon>Tracheophyta</taxon>
        <taxon>Spermatophyta</taxon>
        <taxon>Magnoliopsida</taxon>
        <taxon>Liliopsida</taxon>
        <taxon>Poales</taxon>
        <taxon>Cyperaceae</taxon>
        <taxon>Cyperoideae</taxon>
        <taxon>Rhynchosporeae</taxon>
        <taxon>Rhynchospora</taxon>
    </lineage>
</organism>
<dbReference type="AlphaFoldDB" id="A0AAV8CHB9"/>
<dbReference type="GO" id="GO:0003723">
    <property type="term" value="F:RNA binding"/>
    <property type="evidence" value="ECO:0007669"/>
    <property type="project" value="InterPro"/>
</dbReference>
<dbReference type="InterPro" id="IPR011990">
    <property type="entry name" value="TPR-like_helical_dom_sf"/>
</dbReference>
<dbReference type="EMBL" id="JAMFTS010000005">
    <property type="protein sequence ID" value="KAJ4754194.1"/>
    <property type="molecule type" value="Genomic_DNA"/>
</dbReference>
<dbReference type="FunFam" id="1.25.40.10:FF:000242">
    <property type="entry name" value="Pentatricopeptide repeat-containing protein"/>
    <property type="match status" value="1"/>
</dbReference>
<dbReference type="Gene3D" id="1.25.40.10">
    <property type="entry name" value="Tetratricopeptide repeat domain"/>
    <property type="match status" value="3"/>
</dbReference>
<evidence type="ECO:0000313" key="5">
    <source>
        <dbReference type="EMBL" id="KAJ4754194.1"/>
    </source>
</evidence>
<accession>A0AAV8CHB9</accession>
<evidence type="ECO:0000256" key="3">
    <source>
        <dbReference type="PROSITE-ProRule" id="PRU00708"/>
    </source>
</evidence>
<feature type="region of interest" description="Disordered" evidence="4">
    <location>
        <begin position="1"/>
        <end position="35"/>
    </location>
</feature>
<dbReference type="PROSITE" id="PS51375">
    <property type="entry name" value="PPR"/>
    <property type="match status" value="4"/>
</dbReference>
<sequence>MLSLASPSPTSLPPPPPPPPLSNLHSNPSTKPSSNLHFSTSYELAQLHARFLKSSLSFPPNLPRTRTASLSPSTFSYSLSLLRHYSTNRTFYWNTLLRSLSPSSCLSLFLRLHLSNFPFDTFSFCIVLKCISSLKYLSTGRAVHAWIEKLGFMHDLFVLNVLLHMYVSCGKMDVARFLFDRMPVRNAVTWNTLIIPMTKSGDMESAREMFDRMPTRSVRSWNAMIAGYVQSNNPKEAVELFLAMQGVLFMRPGEVTLVAILAACADLRRLDLGQKVHGYAVQCRFEKNVRICNTLIDMYMKCGSIDVAREVFDGMPDQLRTVVSWSTMICGYAMHGQGEKALELFSRMTEQGFQPNGFTFIGVLHACCHMGLVTEGLEFFERMKRDYNIVPRIEHFDCTVDLLVGAGLEKEALELYKQHVYILSGTVLKEASY</sequence>
<feature type="repeat" description="PPR" evidence="3">
    <location>
        <begin position="186"/>
        <end position="220"/>
    </location>
</feature>
<protein>
    <submittedName>
        <fullName evidence="5">Pentatricopeptide repeat-containing protein</fullName>
    </submittedName>
</protein>
<feature type="compositionally biased region" description="Pro residues" evidence="4">
    <location>
        <begin position="10"/>
        <end position="21"/>
    </location>
</feature>
<feature type="repeat" description="PPR" evidence="3">
    <location>
        <begin position="288"/>
        <end position="318"/>
    </location>
</feature>
<proteinExistence type="predicted"/>
<name>A0AAV8CHB9_9POAL</name>
<gene>
    <name evidence="6" type="ORF">LUZ62_029197</name>
    <name evidence="5" type="ORF">LUZ62_088599</name>
</gene>
<evidence type="ECO:0000313" key="7">
    <source>
        <dbReference type="Proteomes" id="UP001140206"/>
    </source>
</evidence>
<comment type="caution">
    <text evidence="5">The sequence shown here is derived from an EMBL/GenBank/DDBJ whole genome shotgun (WGS) entry which is preliminary data.</text>
</comment>
<evidence type="ECO:0000256" key="2">
    <source>
        <dbReference type="ARBA" id="ARBA00022946"/>
    </source>
</evidence>
<dbReference type="PANTHER" id="PTHR47926">
    <property type="entry name" value="PENTATRICOPEPTIDE REPEAT-CONTAINING PROTEIN"/>
    <property type="match status" value="1"/>
</dbReference>